<evidence type="ECO:0000313" key="1">
    <source>
        <dbReference type="EMBL" id="ABA75225.1"/>
    </source>
</evidence>
<dbReference type="EMBL" id="CP000094">
    <property type="protein sequence ID" value="ABA75225.1"/>
    <property type="molecule type" value="Genomic_DNA"/>
</dbReference>
<sequence length="348" mass="38698">MTDTKIKPVLTVADAQKVIALRKTGMSRAKIIAATGFPERFVREHMAGVEVDQATKAPSSDFEKAVARVFPLSVRPQGIKDYELRQALYEVYGTKWSEEKGTFEAAYDKSTMSRIKARCRELARGTDQTALFVMDWICDEAPTASRVALEQLALELEEVIQDKVNSFMEMYATGYDADQLESTEAQRKQQYAARRHLLKLAIKEYSQESTVTLLARTLSVTDAMEATSDVSTPVITQKTPQRSVEAPVAIQEDSLDAFFEEAVMLAEAAVVTRAEVPVTNTTSVQEATNVIDYIFPPAVDYAPIVVKPTTTQNEEEDLFGELLEYTPQITARGGYNATDLFTQSQTTE</sequence>
<evidence type="ECO:0000313" key="2">
    <source>
        <dbReference type="Proteomes" id="UP000002704"/>
    </source>
</evidence>
<protein>
    <submittedName>
        <fullName evidence="1">Uncharacterized protein</fullName>
    </submittedName>
</protein>
<dbReference type="HOGENOM" id="CLU_796626_0_0_6"/>
<dbReference type="KEGG" id="pfo:Pfl01_3487"/>
<accession>Q3KAH9</accession>
<proteinExistence type="predicted"/>
<organism evidence="1 2">
    <name type="scientific">Pseudomonas fluorescens (strain Pf0-1)</name>
    <dbReference type="NCBI Taxonomy" id="205922"/>
    <lineage>
        <taxon>Bacteria</taxon>
        <taxon>Pseudomonadati</taxon>
        <taxon>Pseudomonadota</taxon>
        <taxon>Gammaproteobacteria</taxon>
        <taxon>Pseudomonadales</taxon>
        <taxon>Pseudomonadaceae</taxon>
        <taxon>Pseudomonas</taxon>
    </lineage>
</organism>
<dbReference type="AlphaFoldDB" id="Q3KAH9"/>
<dbReference type="Proteomes" id="UP000002704">
    <property type="component" value="Chromosome"/>
</dbReference>
<gene>
    <name evidence="1" type="ordered locus">Pfl01_3487</name>
</gene>
<dbReference type="RefSeq" id="WP_011334851.1">
    <property type="nucleotide sequence ID" value="NC_007492.2"/>
</dbReference>
<name>Q3KAH9_PSEPF</name>
<reference evidence="1 2" key="1">
    <citation type="journal article" date="2009" name="Genome Biol.">
        <title>Genomic and genetic analyses of diversity and plant interactions of Pseudomonas fluorescens.</title>
        <authorList>
            <person name="Silby M.W."/>
            <person name="Cerdeno-Tarraga A.M."/>
            <person name="Vernikos G.S."/>
            <person name="Giddens S.R."/>
            <person name="Jackson R.W."/>
            <person name="Preston G.M."/>
            <person name="Zhang X.X."/>
            <person name="Moon C.D."/>
            <person name="Gehrig S.M."/>
            <person name="Godfrey S.A."/>
            <person name="Knight C.G."/>
            <person name="Malone J.G."/>
            <person name="Robinson Z."/>
            <person name="Spiers A.J."/>
            <person name="Harris S."/>
            <person name="Challis G.L."/>
            <person name="Yaxley A.M."/>
            <person name="Harris D."/>
            <person name="Seeger K."/>
            <person name="Murphy L."/>
            <person name="Rutter S."/>
            <person name="Squares R."/>
            <person name="Quail M.A."/>
            <person name="Saunders E."/>
            <person name="Mavromatis K."/>
            <person name="Brettin T.S."/>
            <person name="Bentley S.D."/>
            <person name="Hothersall J."/>
            <person name="Stephens E."/>
            <person name="Thomas C.M."/>
            <person name="Parkhill J."/>
            <person name="Levy S.B."/>
            <person name="Rainey P.B."/>
            <person name="Thomson N.R."/>
        </authorList>
    </citation>
    <scope>NUCLEOTIDE SEQUENCE [LARGE SCALE GENOMIC DNA]</scope>
    <source>
        <strain evidence="1 2">Pf0-1</strain>
    </source>
</reference>